<proteinExistence type="predicted"/>
<accession>A0A4U5W489</accession>
<comment type="caution">
    <text evidence="1">The sequence shown here is derived from an EMBL/GenBank/DDBJ whole genome shotgun (WGS) entry which is preliminary data.</text>
</comment>
<keyword evidence="2" id="KW-1185">Reference proteome</keyword>
<evidence type="ECO:0000313" key="2">
    <source>
        <dbReference type="Proteomes" id="UP000305929"/>
    </source>
</evidence>
<dbReference type="OrthoDB" id="4313346at2"/>
<dbReference type="AlphaFoldDB" id="A0A4U5W489"/>
<dbReference type="Proteomes" id="UP000305929">
    <property type="component" value="Unassembled WGS sequence"/>
</dbReference>
<gene>
    <name evidence="1" type="ORF">E4U91_36725</name>
</gene>
<dbReference type="RefSeq" id="WP_137311354.1">
    <property type="nucleotide sequence ID" value="NZ_SZNQ01000003.1"/>
</dbReference>
<evidence type="ECO:0000313" key="1">
    <source>
        <dbReference type="EMBL" id="TKS96253.1"/>
    </source>
</evidence>
<protein>
    <submittedName>
        <fullName evidence="1">Uncharacterized protein</fullName>
    </submittedName>
</protein>
<name>A0A4U5W489_STRLS</name>
<dbReference type="EMBL" id="SZNQ01000003">
    <property type="protein sequence ID" value="TKS96253.1"/>
    <property type="molecule type" value="Genomic_DNA"/>
</dbReference>
<sequence length="499" mass="54487">MDSCPAHYSFVSQCSDCCRQALSACSGDVGGLTRRDPDAFAEIAREHREWVENLLLAECAHRPLIEWSHPGGPPPVVRWALCATPAVADVLPVPCAVAVGLARAHQQREGPRSRHELWTSRLLDRLDAHVDQRLAQLWRDLALLAVERDPVAAAGLRHMVEKQARPGLWARSLEWLLLLGRHLEGLDVALTVALADKHRTVQQAINRCSRRVILPVQLRAAGLRAATQTTKPLEERLLNVLSASVDARRANFPRPLSAPSSTWLANHELEDLVRGATRRAVAEFASAMPDLGAAEEEHLTATLLAGLTAEFTALPARTRLAGVAGPHLRVGHRTVTKTEERANGADIGVVVDVCVPGHLHLRTGDLIQVKKSSALMPGRAGREDSWTVKRRQLHDLLEHSASSVYWLIRGNGDVLVVPAKVLAAIEGATARPSTQQFTVGYTAVRHTAVTMEQYLPDLVVGLWLGSSSERTLQAAQGTGRTTRPRFALTIDIVLEHMEG</sequence>
<reference evidence="1 2" key="1">
    <citation type="submission" date="2019-04" db="EMBL/GenBank/DDBJ databases">
        <title>Streptomyces lasaliensis sp. nov., an Actinomycete isolated from soil which produces the polyether antibiotic lasalocid.</title>
        <authorList>
            <person name="Erwin G."/>
            <person name="Haber C."/>
        </authorList>
    </citation>
    <scope>NUCLEOTIDE SEQUENCE [LARGE SCALE GENOMIC DNA]</scope>
    <source>
        <strain evidence="1 2">X-537</strain>
    </source>
</reference>
<organism evidence="1 2">
    <name type="scientific">Streptomyces lasalocidi</name>
    <name type="common">Streptomyces lasaliensis</name>
    <dbReference type="NCBI Taxonomy" id="324833"/>
    <lineage>
        <taxon>Bacteria</taxon>
        <taxon>Bacillati</taxon>
        <taxon>Actinomycetota</taxon>
        <taxon>Actinomycetes</taxon>
        <taxon>Kitasatosporales</taxon>
        <taxon>Streptomycetaceae</taxon>
        <taxon>Streptomyces</taxon>
    </lineage>
</organism>